<proteinExistence type="predicted"/>
<dbReference type="EMBL" id="JAAFYZ010000134">
    <property type="protein sequence ID" value="MBS2551311.1"/>
    <property type="molecule type" value="Genomic_DNA"/>
</dbReference>
<dbReference type="InterPro" id="IPR029063">
    <property type="entry name" value="SAM-dependent_MTases_sf"/>
</dbReference>
<sequence length="268" mass="29181">MTDETQHRPTPQIDSSVPHSARIFNYWLGGKDNYPVDREAGDRFREVFPEIVDLARSGRQFLVRTVRFLTAEAGIRQFLDVGTGLPTANNTHEIAQGIEPSSRIVYVDNDPLVLAHAQALLVGTEEGATDYIEADLDDPEAILAGAAQTLDLSEPVAIVLQGILAHVDRYERALEIVHQLMAAVPSGSYLVVRDGADTNAAYQDAINRYNQSGAVPYNLRSPEQIAGYLDGLEPVEPGLVSCPLWRPDTTDIGTPVEQAVLGAVARKP</sequence>
<dbReference type="EC" id="2.1.1.-" evidence="1"/>
<gene>
    <name evidence="1" type="ORF">KGQ19_31030</name>
</gene>
<keyword evidence="1" id="KW-0808">Transferase</keyword>
<dbReference type="InterPro" id="IPR006764">
    <property type="entry name" value="SAM_dep_MeTrfase_SAV2177_type"/>
</dbReference>
<organism evidence="1 2">
    <name type="scientific">Catenulispora pinistramenti</name>
    <dbReference type="NCBI Taxonomy" id="2705254"/>
    <lineage>
        <taxon>Bacteria</taxon>
        <taxon>Bacillati</taxon>
        <taxon>Actinomycetota</taxon>
        <taxon>Actinomycetes</taxon>
        <taxon>Catenulisporales</taxon>
        <taxon>Catenulisporaceae</taxon>
        <taxon>Catenulispora</taxon>
    </lineage>
</organism>
<evidence type="ECO:0000313" key="2">
    <source>
        <dbReference type="Proteomes" id="UP000730482"/>
    </source>
</evidence>
<keyword evidence="1" id="KW-0489">Methyltransferase</keyword>
<dbReference type="Pfam" id="PF04672">
    <property type="entry name" value="Methyltransf_19"/>
    <property type="match status" value="1"/>
</dbReference>
<name>A0ABS5KZ16_9ACTN</name>
<dbReference type="GO" id="GO:0032259">
    <property type="term" value="P:methylation"/>
    <property type="evidence" value="ECO:0007669"/>
    <property type="project" value="UniProtKB-KW"/>
</dbReference>
<comment type="caution">
    <text evidence="1">The sequence shown here is derived from an EMBL/GenBank/DDBJ whole genome shotgun (WGS) entry which is preliminary data.</text>
</comment>
<keyword evidence="2" id="KW-1185">Reference proteome</keyword>
<protein>
    <submittedName>
        <fullName evidence="1">SAM-dependent methyltransferase</fullName>
        <ecNumber evidence="1">2.1.1.-</ecNumber>
    </submittedName>
</protein>
<dbReference type="PIRSF" id="PIRSF017393">
    <property type="entry name" value="MTase_SAV2177"/>
    <property type="match status" value="1"/>
</dbReference>
<dbReference type="Proteomes" id="UP000730482">
    <property type="component" value="Unassembled WGS sequence"/>
</dbReference>
<dbReference type="Gene3D" id="3.40.50.150">
    <property type="entry name" value="Vaccinia Virus protein VP39"/>
    <property type="match status" value="1"/>
</dbReference>
<reference evidence="1 2" key="1">
    <citation type="submission" date="2020-02" db="EMBL/GenBank/DDBJ databases">
        <title>Acidophilic actinobacteria isolated from forest soil.</title>
        <authorList>
            <person name="Golinska P."/>
        </authorList>
    </citation>
    <scope>NUCLEOTIDE SEQUENCE [LARGE SCALE GENOMIC DNA]</scope>
    <source>
        <strain evidence="1 2">NL8</strain>
    </source>
</reference>
<dbReference type="GO" id="GO:0008168">
    <property type="term" value="F:methyltransferase activity"/>
    <property type="evidence" value="ECO:0007669"/>
    <property type="project" value="UniProtKB-KW"/>
</dbReference>
<accession>A0ABS5KZ16</accession>
<dbReference type="SUPFAM" id="SSF53335">
    <property type="entry name" value="S-adenosyl-L-methionine-dependent methyltransferases"/>
    <property type="match status" value="1"/>
</dbReference>
<dbReference type="RefSeq" id="WP_212015682.1">
    <property type="nucleotide sequence ID" value="NZ_JAAFYZ010000134.1"/>
</dbReference>
<evidence type="ECO:0000313" key="1">
    <source>
        <dbReference type="EMBL" id="MBS2551311.1"/>
    </source>
</evidence>